<dbReference type="InParanoid" id="D8M2W6"/>
<evidence type="ECO:0000256" key="2">
    <source>
        <dbReference type="ARBA" id="ARBA00023098"/>
    </source>
</evidence>
<gene>
    <name evidence="3" type="ORF">GSBLH_T00002781001</name>
</gene>
<dbReference type="InterPro" id="IPR029021">
    <property type="entry name" value="Prot-tyrosine_phosphatase-like"/>
</dbReference>
<proteinExistence type="predicted"/>
<dbReference type="RefSeq" id="XP_012896737.1">
    <property type="nucleotide sequence ID" value="XM_013041283.1"/>
</dbReference>
<dbReference type="GeneID" id="24919921"/>
<sequence>MTEFDFINTSRLHSLTIHVIPFFASIGVDVNQTISDLISQQNITIENNINRICFRDLLLYEVQLLSKDRLRPLSIALYNAPDSPAGTTIHMPRFFQYIFKNYDCSQTLDIDAINAQFPAVSEELRSVKRMLESKVLKNVDLILAFLDLAKKFHAGITVMCKSGKDRTGMLVSLSEVRAMGFANIIGNDSIQWYLDLIRGYGTRIMNAEKNTGKAQYMFNALQDKFLPDLLKAPRYNRGHGIT</sequence>
<evidence type="ECO:0000313" key="3">
    <source>
        <dbReference type="EMBL" id="CBK22689.2"/>
    </source>
</evidence>
<dbReference type="GO" id="GO:0016316">
    <property type="term" value="F:phosphatidylinositol-3,4-bisphosphate 4-phosphatase activity"/>
    <property type="evidence" value="ECO:0007669"/>
    <property type="project" value="InterPro"/>
</dbReference>
<keyword evidence="4" id="KW-1185">Reference proteome</keyword>
<dbReference type="PANTHER" id="PTHR12187:SF11">
    <property type="entry name" value="PHOSPHATIDYLINOSITOL-3,4-BISPHOSPHATE 4-PHOSPHATASE"/>
    <property type="match status" value="1"/>
</dbReference>
<protein>
    <submittedName>
        <fullName evidence="3">Uncharacterized protein</fullName>
    </submittedName>
</protein>
<keyword evidence="1" id="KW-0378">Hydrolase</keyword>
<dbReference type="OrthoDB" id="159395at2759"/>
<evidence type="ECO:0000313" key="4">
    <source>
        <dbReference type="Proteomes" id="UP000008312"/>
    </source>
</evidence>
<dbReference type="PANTHER" id="PTHR12187">
    <property type="entry name" value="AGAP000124-PA"/>
    <property type="match status" value="1"/>
</dbReference>
<accession>D8M2W6</accession>
<dbReference type="GO" id="GO:0005737">
    <property type="term" value="C:cytoplasm"/>
    <property type="evidence" value="ECO:0007669"/>
    <property type="project" value="TreeGrafter"/>
</dbReference>
<dbReference type="EMBL" id="FN668650">
    <property type="protein sequence ID" value="CBK22689.2"/>
    <property type="molecule type" value="Genomic_DNA"/>
</dbReference>
<dbReference type="Proteomes" id="UP000008312">
    <property type="component" value="Unassembled WGS sequence"/>
</dbReference>
<dbReference type="InterPro" id="IPR039034">
    <property type="entry name" value="INPP4"/>
</dbReference>
<organism evidence="3">
    <name type="scientific">Blastocystis hominis</name>
    <dbReference type="NCBI Taxonomy" id="12968"/>
    <lineage>
        <taxon>Eukaryota</taxon>
        <taxon>Sar</taxon>
        <taxon>Stramenopiles</taxon>
        <taxon>Bigyra</taxon>
        <taxon>Opalozoa</taxon>
        <taxon>Opalinata</taxon>
        <taxon>Blastocystidae</taxon>
        <taxon>Blastocystis</taxon>
    </lineage>
</organism>
<dbReference type="SUPFAM" id="SSF52799">
    <property type="entry name" value="(Phosphotyrosine protein) phosphatases II"/>
    <property type="match status" value="1"/>
</dbReference>
<dbReference type="AlphaFoldDB" id="D8M2W6"/>
<reference evidence="3" key="1">
    <citation type="submission" date="2010-02" db="EMBL/GenBank/DDBJ databases">
        <title>Sequencing and annotation of the Blastocystis hominis genome.</title>
        <authorList>
            <person name="Wincker P."/>
        </authorList>
    </citation>
    <scope>NUCLEOTIDE SEQUENCE</scope>
    <source>
        <strain evidence="3">Singapore isolate B</strain>
    </source>
</reference>
<evidence type="ECO:0000256" key="1">
    <source>
        <dbReference type="ARBA" id="ARBA00022801"/>
    </source>
</evidence>
<keyword evidence="2" id="KW-0443">Lipid metabolism</keyword>
<name>D8M2W6_BLAHO</name>